<dbReference type="PRINTS" id="PR00455">
    <property type="entry name" value="HTHTETR"/>
</dbReference>
<keyword evidence="6" id="KW-0614">Plasmid</keyword>
<feature type="domain" description="HTH tetR-type" evidence="5">
    <location>
        <begin position="7"/>
        <end position="67"/>
    </location>
</feature>
<dbReference type="GO" id="GO:0003677">
    <property type="term" value="F:DNA binding"/>
    <property type="evidence" value="ECO:0007669"/>
    <property type="project" value="UniProtKB-UniRule"/>
</dbReference>
<evidence type="ECO:0000256" key="3">
    <source>
        <dbReference type="ARBA" id="ARBA00023163"/>
    </source>
</evidence>
<dbReference type="InterPro" id="IPR036271">
    <property type="entry name" value="Tet_transcr_reg_TetR-rel_C_sf"/>
</dbReference>
<name>A0A2D2LXZ1_FAUOS</name>
<dbReference type="PROSITE" id="PS50977">
    <property type="entry name" value="HTH_TETR_2"/>
    <property type="match status" value="1"/>
</dbReference>
<dbReference type="SUPFAM" id="SSF48498">
    <property type="entry name" value="Tetracyclin repressor-like, C-terminal domain"/>
    <property type="match status" value="1"/>
</dbReference>
<dbReference type="RefSeq" id="WP_100271220.1">
    <property type="nucleotide sequence ID" value="NZ_CP024445.1"/>
</dbReference>
<organism evidence="6 7">
    <name type="scientific">Faucicola osloensis</name>
    <name type="common">Moraxella osloensis</name>
    <dbReference type="NCBI Taxonomy" id="34062"/>
    <lineage>
        <taxon>Bacteria</taxon>
        <taxon>Pseudomonadati</taxon>
        <taxon>Pseudomonadota</taxon>
        <taxon>Gammaproteobacteria</taxon>
        <taxon>Moraxellales</taxon>
        <taxon>Moraxellaceae</taxon>
        <taxon>Faucicola</taxon>
    </lineage>
</organism>
<dbReference type="SUPFAM" id="SSF46689">
    <property type="entry name" value="Homeodomain-like"/>
    <property type="match status" value="1"/>
</dbReference>
<keyword evidence="1" id="KW-0805">Transcription regulation</keyword>
<proteinExistence type="predicted"/>
<evidence type="ECO:0000259" key="5">
    <source>
        <dbReference type="PROSITE" id="PS50977"/>
    </source>
</evidence>
<evidence type="ECO:0000313" key="7">
    <source>
        <dbReference type="Proteomes" id="UP000229340"/>
    </source>
</evidence>
<evidence type="ECO:0000313" key="6">
    <source>
        <dbReference type="EMBL" id="ATR79894.1"/>
    </source>
</evidence>
<gene>
    <name evidence="6" type="ORF">NP7_11100</name>
</gene>
<evidence type="ECO:0000256" key="4">
    <source>
        <dbReference type="PROSITE-ProRule" id="PRU00335"/>
    </source>
</evidence>
<dbReference type="InterPro" id="IPR001647">
    <property type="entry name" value="HTH_TetR"/>
</dbReference>
<sequence>MVANKTSKKRQDIVDTAMRLFNQYGYVSVGVDRIIAESGVAKMTFYKFFPSKDDLIKETLITRDQLIREGINKDISQISKKEQTTTPHVDALFNWYDNWLNSDTFHGCMFIKASDEFGDNKELNGIIREHKDWLNQKIYEILEKDNAKASDNLAAQIGFLLDGAIINKSIYKDSDAIRNSHSLVHQIITA</sequence>
<dbReference type="InterPro" id="IPR009057">
    <property type="entry name" value="Homeodomain-like_sf"/>
</dbReference>
<dbReference type="AlphaFoldDB" id="A0A2D2LXZ1"/>
<keyword evidence="3" id="KW-0804">Transcription</keyword>
<accession>A0A2D2LXZ1</accession>
<evidence type="ECO:0000256" key="1">
    <source>
        <dbReference type="ARBA" id="ARBA00023015"/>
    </source>
</evidence>
<dbReference type="Pfam" id="PF00440">
    <property type="entry name" value="TetR_N"/>
    <property type="match status" value="1"/>
</dbReference>
<keyword evidence="2 4" id="KW-0238">DNA-binding</keyword>
<dbReference type="PANTHER" id="PTHR47506">
    <property type="entry name" value="TRANSCRIPTIONAL REGULATORY PROTEIN"/>
    <property type="match status" value="1"/>
</dbReference>
<geneLocation type="plasmid" evidence="7">
    <name>pnp7-2</name>
</geneLocation>
<dbReference type="PANTHER" id="PTHR47506:SF6">
    <property type="entry name" value="HTH-TYPE TRANSCRIPTIONAL REPRESSOR NEMR"/>
    <property type="match status" value="1"/>
</dbReference>
<protein>
    <submittedName>
        <fullName evidence="6">TetR/AcrR family transcriptional regulator</fullName>
    </submittedName>
</protein>
<dbReference type="EMBL" id="CP024445">
    <property type="protein sequence ID" value="ATR79894.1"/>
    <property type="molecule type" value="Genomic_DNA"/>
</dbReference>
<evidence type="ECO:0000256" key="2">
    <source>
        <dbReference type="ARBA" id="ARBA00023125"/>
    </source>
</evidence>
<dbReference type="Gene3D" id="1.10.357.10">
    <property type="entry name" value="Tetracycline Repressor, domain 2"/>
    <property type="match status" value="1"/>
</dbReference>
<reference evidence="7" key="1">
    <citation type="submission" date="2017-10" db="EMBL/GenBank/DDBJ databases">
        <title>Complete genome sequence of Moraxella osloensis NP7 isolated from human skin.</title>
        <authorList>
            <person name="Lee K."/>
            <person name="Lim J.Y."/>
            <person name="Hwang I."/>
        </authorList>
    </citation>
    <scope>NUCLEOTIDE SEQUENCE [LARGE SCALE GENOMIC DNA]</scope>
    <source>
        <strain evidence="7">NP7</strain>
        <plasmid evidence="7">pnp7-2</plasmid>
    </source>
</reference>
<feature type="DNA-binding region" description="H-T-H motif" evidence="4">
    <location>
        <begin position="30"/>
        <end position="49"/>
    </location>
</feature>
<dbReference type="Proteomes" id="UP000229340">
    <property type="component" value="Plasmid pNP7-2"/>
</dbReference>